<feature type="transmembrane region" description="Helical" evidence="6">
    <location>
        <begin position="284"/>
        <end position="305"/>
    </location>
</feature>
<dbReference type="EMBL" id="JAQOUE010000001">
    <property type="protein sequence ID" value="MDT7041768.1"/>
    <property type="molecule type" value="Genomic_DNA"/>
</dbReference>
<gene>
    <name evidence="7" type="ORF">PPG34_05350</name>
</gene>
<keyword evidence="5 6" id="KW-0472">Membrane</keyword>
<evidence type="ECO:0008006" key="9">
    <source>
        <dbReference type="Google" id="ProtNLM"/>
    </source>
</evidence>
<dbReference type="PANTHER" id="PTHR31585:SF0">
    <property type="entry name" value="FOLATE-BIOPTERIN TRANSPORTER 1, CHLOROPLASTIC"/>
    <property type="match status" value="1"/>
</dbReference>
<sequence>MGTQPEDHTHHPKERALGSSILSWIDKNIFELGRELRLSYLPPLMIYLAAGISGLTGIVSTFFVKEYLGLSAEFLAMLGFWAGLAWAIKMPLGHLVDLLWRWKAGFVFLGAGLISASLAIMLGLLGTPEIMRGIMPMESWFVMSVLLAPLGYVLQDVVADAMTVEAVPLVDPEGNPYEEQRIRLMHTTMQTLGRVAIIGGSIAVSLVNLIRFADIQNMKEADRILAYLDIYQMALLIPIVSILGVGLAAILKRRQVKQWLASGMTQRKIDQMLAPDQPSPEPNWWILGGSAVFVVFTMIMGLGDIRYGQELVFGGSLTIILFLISRLVKVLEPQARRMLVGTALIIFVFRAVPLPGEGAVWFQIDELGFDQRFLSVLALIANCLTLFGMFIFRRFMAEKSIAYVIVFLTLAGTILSLPNLGLYYGLHHWTASLTGGVVDARFIAIINTALESPLGQIAMIPMLAWIAQSAPAKLKATFFAIMASFTNLALSASQLGTQYLNQIFIITREVKNPITETVEIPADYSELGILLITAIVLGLVLPILAVGLVRASHVPTR</sequence>
<keyword evidence="4 6" id="KW-1133">Transmembrane helix</keyword>
<proteinExistence type="predicted"/>
<reference evidence="7 8" key="1">
    <citation type="journal article" date="2023" name="ISME J.">
        <title>Cultivation and genomic characterization of novel and ubiquitous marine nitrite-oxidizing bacteria from the Nitrospirales.</title>
        <authorList>
            <person name="Mueller A.J."/>
            <person name="Daebeler A."/>
            <person name="Herbold C.W."/>
            <person name="Kirkegaard R.H."/>
            <person name="Daims H."/>
        </authorList>
    </citation>
    <scope>NUCLEOTIDE SEQUENCE [LARGE SCALE GENOMIC DNA]</scope>
    <source>
        <strain evidence="7 8">EB</strain>
    </source>
</reference>
<feature type="transmembrane region" description="Helical" evidence="6">
    <location>
        <begin position="335"/>
        <end position="353"/>
    </location>
</feature>
<feature type="transmembrane region" description="Helical" evidence="6">
    <location>
        <begin position="230"/>
        <end position="251"/>
    </location>
</feature>
<feature type="transmembrane region" description="Helical" evidence="6">
    <location>
        <begin position="104"/>
        <end position="125"/>
    </location>
</feature>
<feature type="transmembrane region" description="Helical" evidence="6">
    <location>
        <begin position="311"/>
        <end position="328"/>
    </location>
</feature>
<feature type="transmembrane region" description="Helical" evidence="6">
    <location>
        <begin position="476"/>
        <end position="495"/>
    </location>
</feature>
<dbReference type="RefSeq" id="WP_313832116.1">
    <property type="nucleotide sequence ID" value="NZ_JAQOUE010000001.1"/>
</dbReference>
<name>A0ABU3K5Z7_9BACT</name>
<dbReference type="PANTHER" id="PTHR31585">
    <property type="entry name" value="FOLATE-BIOPTERIN TRANSPORTER 1, CHLOROPLASTIC"/>
    <property type="match status" value="1"/>
</dbReference>
<keyword evidence="8" id="KW-1185">Reference proteome</keyword>
<comment type="subcellular location">
    <subcellularLocation>
        <location evidence="1">Membrane</location>
        <topology evidence="1">Multi-pass membrane protein</topology>
    </subcellularLocation>
</comment>
<protein>
    <recommendedName>
        <fullName evidence="9">Folate-biopterin transporter</fullName>
    </recommendedName>
</protein>
<comment type="caution">
    <text evidence="7">The sequence shown here is derived from an EMBL/GenBank/DDBJ whole genome shotgun (WGS) entry which is preliminary data.</text>
</comment>
<evidence type="ECO:0000256" key="2">
    <source>
        <dbReference type="ARBA" id="ARBA00022448"/>
    </source>
</evidence>
<feature type="transmembrane region" description="Helical" evidence="6">
    <location>
        <begin position="44"/>
        <end position="64"/>
    </location>
</feature>
<feature type="transmembrane region" description="Helical" evidence="6">
    <location>
        <begin position="527"/>
        <end position="549"/>
    </location>
</feature>
<keyword evidence="2" id="KW-0813">Transport</keyword>
<feature type="transmembrane region" description="Helical" evidence="6">
    <location>
        <begin position="191"/>
        <end position="210"/>
    </location>
</feature>
<evidence type="ECO:0000313" key="8">
    <source>
        <dbReference type="Proteomes" id="UP001250932"/>
    </source>
</evidence>
<feature type="transmembrane region" description="Helical" evidence="6">
    <location>
        <begin position="401"/>
        <end position="422"/>
    </location>
</feature>
<keyword evidence="3 6" id="KW-0812">Transmembrane</keyword>
<feature type="transmembrane region" description="Helical" evidence="6">
    <location>
        <begin position="373"/>
        <end position="392"/>
    </location>
</feature>
<feature type="transmembrane region" description="Helical" evidence="6">
    <location>
        <begin position="70"/>
        <end position="92"/>
    </location>
</feature>
<evidence type="ECO:0000256" key="1">
    <source>
        <dbReference type="ARBA" id="ARBA00004141"/>
    </source>
</evidence>
<feature type="transmembrane region" description="Helical" evidence="6">
    <location>
        <begin position="442"/>
        <end position="464"/>
    </location>
</feature>
<dbReference type="Pfam" id="PF03092">
    <property type="entry name" value="BT1"/>
    <property type="match status" value="1"/>
</dbReference>
<dbReference type="InterPro" id="IPR039309">
    <property type="entry name" value="BT1"/>
</dbReference>
<evidence type="ECO:0000256" key="5">
    <source>
        <dbReference type="ARBA" id="ARBA00023136"/>
    </source>
</evidence>
<evidence type="ECO:0000256" key="4">
    <source>
        <dbReference type="ARBA" id="ARBA00022989"/>
    </source>
</evidence>
<evidence type="ECO:0000313" key="7">
    <source>
        <dbReference type="EMBL" id="MDT7041768.1"/>
    </source>
</evidence>
<evidence type="ECO:0000256" key="3">
    <source>
        <dbReference type="ARBA" id="ARBA00022692"/>
    </source>
</evidence>
<accession>A0ABU3K5Z7</accession>
<organism evidence="7 8">
    <name type="scientific">Candidatus Nitronereus thalassa</name>
    <dbReference type="NCBI Taxonomy" id="3020898"/>
    <lineage>
        <taxon>Bacteria</taxon>
        <taxon>Pseudomonadati</taxon>
        <taxon>Nitrospirota</taxon>
        <taxon>Nitrospiria</taxon>
        <taxon>Nitrospirales</taxon>
        <taxon>Nitrospiraceae</taxon>
        <taxon>Candidatus Nitronereus</taxon>
    </lineage>
</organism>
<dbReference type="Proteomes" id="UP001250932">
    <property type="component" value="Unassembled WGS sequence"/>
</dbReference>
<evidence type="ECO:0000256" key="6">
    <source>
        <dbReference type="SAM" id="Phobius"/>
    </source>
</evidence>